<evidence type="ECO:0000256" key="7">
    <source>
        <dbReference type="ARBA" id="ARBA00050021"/>
    </source>
</evidence>
<dbReference type="OrthoDB" id="9809354at2"/>
<keyword evidence="12" id="KW-1185">Reference proteome</keyword>
<evidence type="ECO:0000256" key="4">
    <source>
        <dbReference type="ARBA" id="ARBA00022801"/>
    </source>
</evidence>
<feature type="region of interest" description="Disordered" evidence="9">
    <location>
        <begin position="448"/>
        <end position="467"/>
    </location>
</feature>
<evidence type="ECO:0000313" key="11">
    <source>
        <dbReference type="EMBL" id="AWT25803.1"/>
    </source>
</evidence>
<gene>
    <name evidence="11" type="primary">pepA_1</name>
    <name evidence="11" type="ORF">Csp1_09970</name>
</gene>
<organism evidence="11 12">
    <name type="scientific">Corynebacterium provencense</name>
    <dbReference type="NCBI Taxonomy" id="1737425"/>
    <lineage>
        <taxon>Bacteria</taxon>
        <taxon>Bacillati</taxon>
        <taxon>Actinomycetota</taxon>
        <taxon>Actinomycetes</taxon>
        <taxon>Mycobacteriales</taxon>
        <taxon>Corynebacteriaceae</taxon>
        <taxon>Corynebacterium</taxon>
    </lineage>
</organism>
<protein>
    <recommendedName>
        <fullName evidence="7">Probable cytosol aminopeptidase</fullName>
    </recommendedName>
    <alternativeName>
        <fullName evidence="8">Leucine aminopeptidase</fullName>
    </alternativeName>
    <alternativeName>
        <fullName evidence="5">Leucyl aminopeptidase</fullName>
    </alternativeName>
</protein>
<evidence type="ECO:0000259" key="10">
    <source>
        <dbReference type="Pfam" id="PF00883"/>
    </source>
</evidence>
<dbReference type="PANTHER" id="PTHR11963:SF23">
    <property type="entry name" value="CYTOSOL AMINOPEPTIDASE"/>
    <property type="match status" value="1"/>
</dbReference>
<dbReference type="RefSeq" id="WP_110481227.1">
    <property type="nucleotide sequence ID" value="NZ_CP024988.1"/>
</dbReference>
<dbReference type="EMBL" id="CP024988">
    <property type="protein sequence ID" value="AWT25803.1"/>
    <property type="molecule type" value="Genomic_DNA"/>
</dbReference>
<dbReference type="GO" id="GO:0070006">
    <property type="term" value="F:metalloaminopeptidase activity"/>
    <property type="evidence" value="ECO:0007669"/>
    <property type="project" value="InterPro"/>
</dbReference>
<evidence type="ECO:0000256" key="3">
    <source>
        <dbReference type="ARBA" id="ARBA00022670"/>
    </source>
</evidence>
<keyword evidence="4 11" id="KW-0378">Hydrolase</keyword>
<feature type="domain" description="Cytosol aminopeptidase" evidence="10">
    <location>
        <begin position="259"/>
        <end position="477"/>
    </location>
</feature>
<dbReference type="STRING" id="1737425.GCA_900049755_00291"/>
<comment type="similarity">
    <text evidence="1">Belongs to the peptidase M17 family.</text>
</comment>
<evidence type="ECO:0000256" key="1">
    <source>
        <dbReference type="ARBA" id="ARBA00009528"/>
    </source>
</evidence>
<dbReference type="SUPFAM" id="SSF53187">
    <property type="entry name" value="Zn-dependent exopeptidases"/>
    <property type="match status" value="1"/>
</dbReference>
<dbReference type="InterPro" id="IPR000819">
    <property type="entry name" value="Peptidase_M17_C"/>
</dbReference>
<dbReference type="Proteomes" id="UP000247696">
    <property type="component" value="Chromosome"/>
</dbReference>
<name>A0A2Z3YWK3_9CORY</name>
<sequence length="482" mass="50625">MDGVLRMLPSLPRGIPEITCGATASGSEVVDCRVQVLPTGSPALSVVRADGDGVRTVGVPSAPSPLSDFLAPGEDSRLSDDGWRTAGQLLIREITAMVEVHPVKAKRHLVQVRVPASTTRRHLRNLAQGLVTAGRVPTVRHRSPAPTVRDIHIDLTGVPDQVADAAPRELALGAALGGATALARDLDSLPDGAVSVEWWRQTAKDITAGIPGLRTRVRGINWLERKGFRGLLSICGDPVRYAGLVEVTWDPAAAEGELTDMRPDAVLVGGAVVPAALRALADLRSPRKIVGLVPVTGLPVAPQPVPSGRPAEIVEHCGGLTTSVNASGDEDARTRLARRIAAADALAHGSHRYRPAQIIAVGAWTAAAETALGTGTGALFTRDADRARRMTLRGAKVGERWWPMPMPSYLEDAVDAESTDLTAEPAGPAAPAAALYFDRFTGDSEFTSLDIGGPSSAPDGRGSGGRVATGFAARSLVEWFRR</sequence>
<dbReference type="GO" id="GO:0006508">
    <property type="term" value="P:proteolysis"/>
    <property type="evidence" value="ECO:0007669"/>
    <property type="project" value="UniProtKB-KW"/>
</dbReference>
<dbReference type="PANTHER" id="PTHR11963">
    <property type="entry name" value="LEUCINE AMINOPEPTIDASE-RELATED"/>
    <property type="match status" value="1"/>
</dbReference>
<evidence type="ECO:0000256" key="5">
    <source>
        <dbReference type="ARBA" id="ARBA00033172"/>
    </source>
</evidence>
<evidence type="ECO:0000256" key="9">
    <source>
        <dbReference type="SAM" id="MobiDB-lite"/>
    </source>
</evidence>
<accession>A0A2Z3YWK3</accession>
<keyword evidence="3" id="KW-0645">Protease</keyword>
<proteinExistence type="inferred from homology"/>
<comment type="function">
    <text evidence="6">Presumably involved in the processing and regular turnover of intracellular proteins. Catalyzes the removal of unsubstituted N-terminal amino acids from various peptides.</text>
</comment>
<dbReference type="GO" id="GO:0005737">
    <property type="term" value="C:cytoplasm"/>
    <property type="evidence" value="ECO:0007669"/>
    <property type="project" value="InterPro"/>
</dbReference>
<dbReference type="Pfam" id="PF00883">
    <property type="entry name" value="Peptidase_M17"/>
    <property type="match status" value="1"/>
</dbReference>
<reference evidence="12" key="1">
    <citation type="submission" date="2017-11" db="EMBL/GenBank/DDBJ databases">
        <title>Otitis media/interna in a cat caused by the recently described species Corynebacterium provencense.</title>
        <authorList>
            <person name="Kittl S."/>
            <person name="Brodard I."/>
            <person name="Rychener L."/>
            <person name="Jores J."/>
            <person name="Roosje P."/>
            <person name="Gobeli Brawand S."/>
        </authorList>
    </citation>
    <scope>NUCLEOTIDE SEQUENCE [LARGE SCALE GENOMIC DNA]</scope>
    <source>
        <strain evidence="12">17KM38</strain>
    </source>
</reference>
<evidence type="ECO:0000256" key="6">
    <source>
        <dbReference type="ARBA" id="ARBA00049972"/>
    </source>
</evidence>
<dbReference type="InterPro" id="IPR011356">
    <property type="entry name" value="Leucine_aapep/pepB"/>
</dbReference>
<keyword evidence="2 11" id="KW-0031">Aminopeptidase</keyword>
<evidence type="ECO:0000256" key="2">
    <source>
        <dbReference type="ARBA" id="ARBA00022438"/>
    </source>
</evidence>
<dbReference type="GO" id="GO:0030145">
    <property type="term" value="F:manganese ion binding"/>
    <property type="evidence" value="ECO:0007669"/>
    <property type="project" value="InterPro"/>
</dbReference>
<evidence type="ECO:0000313" key="12">
    <source>
        <dbReference type="Proteomes" id="UP000247696"/>
    </source>
</evidence>
<dbReference type="Gene3D" id="3.40.630.10">
    <property type="entry name" value="Zn peptidases"/>
    <property type="match status" value="1"/>
</dbReference>
<dbReference type="KEGG" id="cpre:Csp1_09970"/>
<evidence type="ECO:0000256" key="8">
    <source>
        <dbReference type="ARBA" id="ARBA00050061"/>
    </source>
</evidence>
<dbReference type="AlphaFoldDB" id="A0A2Z3YWK3"/>